<proteinExistence type="predicted"/>
<evidence type="ECO:0000256" key="1">
    <source>
        <dbReference type="SAM" id="MobiDB-lite"/>
    </source>
</evidence>
<sequence>MSSNRSCECTYRMQFQHAVSTDPPGSIPSLYSPSEISKATAPTNKPETSRQTPGDGVLIEASSIVNKPRHEHAPPKEALDAAKTSYQPSVGTIHNRATDGSQLAMPELGEWVVEEITSDDDFESATWSDAETDIDGKAHASSATLIAPLKMSQVKVKPGIEGKASAPDAALIASPTTPQVAAKNDVNGKAPTSEPSLIVSSKTLQGVAMEDIDGKPHATNAATVAAPKTRKVTVKQDKLISSSKVSNIGVAPGKSPDFNTATNASSKTSEVEVKRYNIFSDSELRHTFEEAMRKTFPTNIFNAMLADLKGDAALDDGTSEEKTIRRVLDGIDESHRNIGLSTLAELYPKWLSKPKAEAEVKVKTLKERFADLTVKREPAELDQRGEKNTPAKDTAKDLVQAGILLKSSVDRGTTPKKPFQDVKLRYLELSPKARVPVSKDDKENADPKAKLEREKNPW</sequence>
<dbReference type="AlphaFoldDB" id="A0A9P4UH86"/>
<feature type="compositionally biased region" description="Basic and acidic residues" evidence="1">
    <location>
        <begin position="437"/>
        <end position="458"/>
    </location>
</feature>
<evidence type="ECO:0000313" key="2">
    <source>
        <dbReference type="EMBL" id="KAF2450381.1"/>
    </source>
</evidence>
<dbReference type="EMBL" id="MU001493">
    <property type="protein sequence ID" value="KAF2450381.1"/>
    <property type="molecule type" value="Genomic_DNA"/>
</dbReference>
<evidence type="ECO:0000313" key="3">
    <source>
        <dbReference type="Proteomes" id="UP000799764"/>
    </source>
</evidence>
<accession>A0A9P4UH86</accession>
<keyword evidence="3" id="KW-1185">Reference proteome</keyword>
<dbReference type="Proteomes" id="UP000799764">
    <property type="component" value="Unassembled WGS sequence"/>
</dbReference>
<feature type="region of interest" description="Disordered" evidence="1">
    <location>
        <begin position="18"/>
        <end position="57"/>
    </location>
</feature>
<comment type="caution">
    <text evidence="2">The sequence shown here is derived from an EMBL/GenBank/DDBJ whole genome shotgun (WGS) entry which is preliminary data.</text>
</comment>
<organism evidence="2 3">
    <name type="scientific">Karstenula rhodostoma CBS 690.94</name>
    <dbReference type="NCBI Taxonomy" id="1392251"/>
    <lineage>
        <taxon>Eukaryota</taxon>
        <taxon>Fungi</taxon>
        <taxon>Dikarya</taxon>
        <taxon>Ascomycota</taxon>
        <taxon>Pezizomycotina</taxon>
        <taxon>Dothideomycetes</taxon>
        <taxon>Pleosporomycetidae</taxon>
        <taxon>Pleosporales</taxon>
        <taxon>Massarineae</taxon>
        <taxon>Didymosphaeriaceae</taxon>
        <taxon>Karstenula</taxon>
    </lineage>
</organism>
<protein>
    <submittedName>
        <fullName evidence="2">Uncharacterized protein</fullName>
    </submittedName>
</protein>
<gene>
    <name evidence="2" type="ORF">P171DRAFT_439041</name>
</gene>
<feature type="region of interest" description="Disordered" evidence="1">
    <location>
        <begin position="433"/>
        <end position="458"/>
    </location>
</feature>
<dbReference type="OrthoDB" id="10542628at2759"/>
<name>A0A9P4UH86_9PLEO</name>
<reference evidence="2" key="1">
    <citation type="journal article" date="2020" name="Stud. Mycol.">
        <title>101 Dothideomycetes genomes: a test case for predicting lifestyles and emergence of pathogens.</title>
        <authorList>
            <person name="Haridas S."/>
            <person name="Albert R."/>
            <person name="Binder M."/>
            <person name="Bloem J."/>
            <person name="Labutti K."/>
            <person name="Salamov A."/>
            <person name="Andreopoulos B."/>
            <person name="Baker S."/>
            <person name="Barry K."/>
            <person name="Bills G."/>
            <person name="Bluhm B."/>
            <person name="Cannon C."/>
            <person name="Castanera R."/>
            <person name="Culley D."/>
            <person name="Daum C."/>
            <person name="Ezra D."/>
            <person name="Gonzalez J."/>
            <person name="Henrissat B."/>
            <person name="Kuo A."/>
            <person name="Liang C."/>
            <person name="Lipzen A."/>
            <person name="Lutzoni F."/>
            <person name="Magnuson J."/>
            <person name="Mondo S."/>
            <person name="Nolan M."/>
            <person name="Ohm R."/>
            <person name="Pangilinan J."/>
            <person name="Park H.-J."/>
            <person name="Ramirez L."/>
            <person name="Alfaro M."/>
            <person name="Sun H."/>
            <person name="Tritt A."/>
            <person name="Yoshinaga Y."/>
            <person name="Zwiers L.-H."/>
            <person name="Turgeon B."/>
            <person name="Goodwin S."/>
            <person name="Spatafora J."/>
            <person name="Crous P."/>
            <person name="Grigoriev I."/>
        </authorList>
    </citation>
    <scope>NUCLEOTIDE SEQUENCE</scope>
    <source>
        <strain evidence="2">CBS 690.94</strain>
    </source>
</reference>
<feature type="compositionally biased region" description="Polar residues" evidence="1">
    <location>
        <begin position="29"/>
        <end position="52"/>
    </location>
</feature>